<proteinExistence type="predicted"/>
<dbReference type="AlphaFoldDB" id="A0A397SZQ7"/>
<sequence>NNVTQKTIQNCWNKTGILPFYDNDDDVDEKESELNIDNDEIKDLLNHLPESDDVIEYFQIFDHEIPTEENLTEEEIINLVQGDKENQEAKDDNDDVKIPVVSVKKAVSGLETFINFFEQQNDIKYNNENLHIFRKYLQVVREKEFNSKKQSILDLYLNNCGIE</sequence>
<evidence type="ECO:0000313" key="1">
    <source>
        <dbReference type="EMBL" id="RIA91082.1"/>
    </source>
</evidence>
<dbReference type="EMBL" id="QKYT01000163">
    <property type="protein sequence ID" value="RIA91082.1"/>
    <property type="molecule type" value="Genomic_DNA"/>
</dbReference>
<gene>
    <name evidence="1" type="ORF">C1645_693030</name>
</gene>
<evidence type="ECO:0000313" key="2">
    <source>
        <dbReference type="Proteomes" id="UP000265703"/>
    </source>
</evidence>
<dbReference type="OrthoDB" id="2445596at2759"/>
<comment type="caution">
    <text evidence="1">The sequence shown here is derived from an EMBL/GenBank/DDBJ whole genome shotgun (WGS) entry which is preliminary data.</text>
</comment>
<name>A0A397SZQ7_9GLOM</name>
<evidence type="ECO:0008006" key="3">
    <source>
        <dbReference type="Google" id="ProtNLM"/>
    </source>
</evidence>
<accession>A0A397SZQ7</accession>
<organism evidence="1 2">
    <name type="scientific">Glomus cerebriforme</name>
    <dbReference type="NCBI Taxonomy" id="658196"/>
    <lineage>
        <taxon>Eukaryota</taxon>
        <taxon>Fungi</taxon>
        <taxon>Fungi incertae sedis</taxon>
        <taxon>Mucoromycota</taxon>
        <taxon>Glomeromycotina</taxon>
        <taxon>Glomeromycetes</taxon>
        <taxon>Glomerales</taxon>
        <taxon>Glomeraceae</taxon>
        <taxon>Glomus</taxon>
    </lineage>
</organism>
<reference evidence="1 2" key="1">
    <citation type="submission" date="2018-06" db="EMBL/GenBank/DDBJ databases">
        <title>Comparative genomics reveals the genomic features of Rhizophagus irregularis, R. cerebriforme, R. diaphanum and Gigaspora rosea, and their symbiotic lifestyle signature.</title>
        <authorList>
            <person name="Morin E."/>
            <person name="San Clemente H."/>
            <person name="Chen E.C.H."/>
            <person name="De La Providencia I."/>
            <person name="Hainaut M."/>
            <person name="Kuo A."/>
            <person name="Kohler A."/>
            <person name="Murat C."/>
            <person name="Tang N."/>
            <person name="Roy S."/>
            <person name="Loubradou J."/>
            <person name="Henrissat B."/>
            <person name="Grigoriev I.V."/>
            <person name="Corradi N."/>
            <person name="Roux C."/>
            <person name="Martin F.M."/>
        </authorList>
    </citation>
    <scope>NUCLEOTIDE SEQUENCE [LARGE SCALE GENOMIC DNA]</scope>
    <source>
        <strain evidence="1 2">DAOM 227022</strain>
    </source>
</reference>
<dbReference type="Proteomes" id="UP000265703">
    <property type="component" value="Unassembled WGS sequence"/>
</dbReference>
<keyword evidence="2" id="KW-1185">Reference proteome</keyword>
<protein>
    <recommendedName>
        <fullName evidence="3">DDE-1 domain-containing protein</fullName>
    </recommendedName>
</protein>
<feature type="non-terminal residue" evidence="1">
    <location>
        <position position="1"/>
    </location>
</feature>